<reference evidence="2 3" key="1">
    <citation type="submission" date="2019-09" db="EMBL/GenBank/DDBJ databases">
        <authorList>
            <person name="Leyn A S."/>
        </authorList>
    </citation>
    <scope>NUCLEOTIDE SEQUENCE [LARGE SCALE GENOMIC DNA]</scope>
    <source>
        <strain evidence="2">AA231_1</strain>
    </source>
</reference>
<feature type="transmembrane region" description="Helical" evidence="1">
    <location>
        <begin position="12"/>
        <end position="36"/>
    </location>
</feature>
<keyword evidence="1" id="KW-0472">Membrane</keyword>
<name>A0A6I8LZD6_9PSEU</name>
<dbReference type="EMBL" id="CABVGP010000002">
    <property type="protein sequence ID" value="VVJ21793.1"/>
    <property type="molecule type" value="Genomic_DNA"/>
</dbReference>
<gene>
    <name evidence="2" type="ORF">AA23TX_06809</name>
</gene>
<dbReference type="Proteomes" id="UP000399805">
    <property type="component" value="Unassembled WGS sequence"/>
</dbReference>
<protein>
    <submittedName>
        <fullName evidence="2">Uncharacterized protein</fullName>
    </submittedName>
</protein>
<keyword evidence="3" id="KW-1185">Reference proteome</keyword>
<dbReference type="AlphaFoldDB" id="A0A6I8LZD6"/>
<organism evidence="2 3">
    <name type="scientific">Amycolatopsis camponoti</name>
    <dbReference type="NCBI Taxonomy" id="2606593"/>
    <lineage>
        <taxon>Bacteria</taxon>
        <taxon>Bacillati</taxon>
        <taxon>Actinomycetota</taxon>
        <taxon>Actinomycetes</taxon>
        <taxon>Pseudonocardiales</taxon>
        <taxon>Pseudonocardiaceae</taxon>
        <taxon>Amycolatopsis</taxon>
    </lineage>
</organism>
<evidence type="ECO:0000256" key="1">
    <source>
        <dbReference type="SAM" id="Phobius"/>
    </source>
</evidence>
<keyword evidence="1" id="KW-0812">Transmembrane</keyword>
<accession>A0A6I8LZD6</accession>
<sequence length="38" mass="3597">MGIVIIGGLVDSVVGIVNGAVVAITSAAAAVLLPLLPL</sequence>
<keyword evidence="1" id="KW-1133">Transmembrane helix</keyword>
<evidence type="ECO:0000313" key="2">
    <source>
        <dbReference type="EMBL" id="VVJ21793.1"/>
    </source>
</evidence>
<proteinExistence type="predicted"/>
<evidence type="ECO:0000313" key="3">
    <source>
        <dbReference type="Proteomes" id="UP000399805"/>
    </source>
</evidence>